<evidence type="ECO:0000313" key="18">
    <source>
        <dbReference type="RefSeq" id="XP_021867001.2"/>
    </source>
</evidence>
<evidence type="ECO:0000256" key="2">
    <source>
        <dbReference type="ARBA" id="ARBA00006787"/>
    </source>
</evidence>
<comment type="subcellular location">
    <subcellularLocation>
        <location evidence="1">Plastid</location>
        <location evidence="1">Chloroplast</location>
    </subcellularLocation>
</comment>
<evidence type="ECO:0000256" key="11">
    <source>
        <dbReference type="ARBA" id="ARBA00035929"/>
    </source>
</evidence>
<evidence type="ECO:0000256" key="5">
    <source>
        <dbReference type="ARBA" id="ARBA00022723"/>
    </source>
</evidence>
<dbReference type="PANTHER" id="PTHR10543">
    <property type="entry name" value="BETA-CAROTENE DIOXYGENASE"/>
    <property type="match status" value="1"/>
</dbReference>
<dbReference type="EC" id="1.13.11.51" evidence="13"/>
<feature type="compositionally biased region" description="Polar residues" evidence="16">
    <location>
        <begin position="1"/>
        <end position="13"/>
    </location>
</feature>
<reference evidence="17" key="1">
    <citation type="journal article" date="2021" name="Nat. Commun.">
        <title>Genomic analyses provide insights into spinach domestication and the genetic basis of agronomic traits.</title>
        <authorList>
            <person name="Cai X."/>
            <person name="Sun X."/>
            <person name="Xu C."/>
            <person name="Sun H."/>
            <person name="Wang X."/>
            <person name="Ge C."/>
            <person name="Zhang Z."/>
            <person name="Wang Q."/>
            <person name="Fei Z."/>
            <person name="Jiao C."/>
            <person name="Wang Q."/>
        </authorList>
    </citation>
    <scope>NUCLEOTIDE SEQUENCE [LARGE SCALE GENOMIC DNA]</scope>
    <source>
        <strain evidence="17">cv. Varoflay</strain>
    </source>
</reference>
<dbReference type="GO" id="GO:0046872">
    <property type="term" value="F:metal ion binding"/>
    <property type="evidence" value="ECO:0007669"/>
    <property type="project" value="UniProtKB-KW"/>
</dbReference>
<accession>A0A9R0JGC6</accession>
<evidence type="ECO:0000256" key="1">
    <source>
        <dbReference type="ARBA" id="ARBA00004229"/>
    </source>
</evidence>
<feature type="region of interest" description="Disordered" evidence="16">
    <location>
        <begin position="1"/>
        <end position="24"/>
    </location>
</feature>
<name>A0A9R0JGC6_SPIOL</name>
<gene>
    <name evidence="18" type="primary">LOC110805680</name>
</gene>
<feature type="binding site" evidence="15">
    <location>
        <position position="405"/>
    </location>
    <ligand>
        <name>Fe cation</name>
        <dbReference type="ChEBI" id="CHEBI:24875"/>
        <note>catalytic</note>
    </ligand>
</feature>
<dbReference type="AlphaFoldDB" id="A0A9R0JGC6"/>
<keyword evidence="3" id="KW-0150">Chloroplast</keyword>
<evidence type="ECO:0000256" key="4">
    <source>
        <dbReference type="ARBA" id="ARBA00022640"/>
    </source>
</evidence>
<evidence type="ECO:0000256" key="12">
    <source>
        <dbReference type="ARBA" id="ARBA00036784"/>
    </source>
</evidence>
<protein>
    <recommendedName>
        <fullName evidence="13">9-cis-epoxycarotenoid dioxygenase</fullName>
        <ecNumber evidence="13">1.13.11.51</ecNumber>
    </recommendedName>
</protein>
<dbReference type="GO" id="GO:0009570">
    <property type="term" value="C:chloroplast stroma"/>
    <property type="evidence" value="ECO:0000318"/>
    <property type="project" value="GO_Central"/>
</dbReference>
<dbReference type="KEGG" id="soe:110805680"/>
<feature type="binding site" evidence="15">
    <location>
        <position position="340"/>
    </location>
    <ligand>
        <name>Fe cation</name>
        <dbReference type="ChEBI" id="CHEBI:24875"/>
        <note>catalytic</note>
    </ligand>
</feature>
<evidence type="ECO:0000313" key="17">
    <source>
        <dbReference type="Proteomes" id="UP000813463"/>
    </source>
</evidence>
<evidence type="ECO:0000256" key="13">
    <source>
        <dbReference type="ARBA" id="ARBA00039007"/>
    </source>
</evidence>
<keyword evidence="9" id="KW-0560">Oxidoreductase</keyword>
<feature type="compositionally biased region" description="Low complexity" evidence="16">
    <location>
        <begin position="14"/>
        <end position="24"/>
    </location>
</feature>
<keyword evidence="10 15" id="KW-0408">Iron</keyword>
<evidence type="ECO:0000256" key="9">
    <source>
        <dbReference type="ARBA" id="ARBA00023002"/>
    </source>
</evidence>
<comment type="catalytic activity">
    <reaction evidence="14">
        <text>a 9-cis-epoxycarotenoid + O2 = a 12'-apo-carotenal + 2-cis,4-trans-xanthoxin</text>
        <dbReference type="Rhea" id="RHEA:23328"/>
        <dbReference type="ChEBI" id="CHEBI:15379"/>
        <dbReference type="ChEBI" id="CHEBI:32304"/>
        <dbReference type="ChEBI" id="CHEBI:51972"/>
        <dbReference type="ChEBI" id="CHEBI:51973"/>
        <dbReference type="EC" id="1.13.11.51"/>
    </reaction>
</comment>
<evidence type="ECO:0000256" key="15">
    <source>
        <dbReference type="PIRSR" id="PIRSR604294-1"/>
    </source>
</evidence>
<sequence>MATASSSNWGVVTSNKPKFSSSKKSQFHFVNSSLQLPLLDSPKKSSTKTCQPQKKITSFPKESNTKPFSRENKLSKPQWNPIQKVAAAALDMVEKVLNTRECEQPMPKTADPKVQIAGNFAPVPEQPVQRSLPVTGAIPECIRGVYVRNGANPLYEPVAGHHFFDGDGMIHAVQFNSDGSASYSCRFTETNRFVQERALGRPIFPKAIGELHGHTGIGRLLLFYSRALFGLLDQTNGIGVANAGVVYFNNRLLAMSEDDVPYQVRVTPSGDLKTVGRYDFNGQLKSTMIAHPKVDPVSGEMFALSYDVVKRPYLKYFWFKADGTKSPDVEINLESATMMHDFAITENNIVIPDSQVVFKLQEMIGGGSPVVFDKEKTSRFGILPKYATDGSQIQWVDVPDCFCFHLWNAWEEPETDEIVVIGSCMTPADSIFNETDENLTSVLSEIRLNRKTGISTRREILPTSQKMNLEAGMVNRNKLGRKTQFAYLAIAEPWPKVSGFAKVDLFTGEVKKFMYGDDKYGGEPLFLPNHTNSSQSEDGGYILAFVHDEMNWTSELQIVNATNLDLVATVKLPSRVPYGFHGTFINATDLQRQA</sequence>
<comment type="similarity">
    <text evidence="2">Belongs to the carotenoid oxygenase family.</text>
</comment>
<keyword evidence="17" id="KW-1185">Reference proteome</keyword>
<evidence type="ECO:0000256" key="8">
    <source>
        <dbReference type="ARBA" id="ARBA00022964"/>
    </source>
</evidence>
<comment type="cofactor">
    <cofactor evidence="15">
        <name>Fe(2+)</name>
        <dbReference type="ChEBI" id="CHEBI:29033"/>
    </cofactor>
    <text evidence="15">Binds 1 Fe(2+) ion per subunit.</text>
</comment>
<evidence type="ECO:0000256" key="16">
    <source>
        <dbReference type="SAM" id="MobiDB-lite"/>
    </source>
</evidence>
<dbReference type="PANTHER" id="PTHR10543:SF26">
    <property type="entry name" value="9-CIS-EPOXYCAROTENOID DIOXYGENASE NCED3, CHLOROPLASTIC"/>
    <property type="match status" value="1"/>
</dbReference>
<keyword evidence="5 15" id="KW-0479">Metal-binding</keyword>
<dbReference type="InterPro" id="IPR004294">
    <property type="entry name" value="Carotenoid_Oase"/>
</dbReference>
<feature type="binding site" evidence="15">
    <location>
        <position position="291"/>
    </location>
    <ligand>
        <name>Fe cation</name>
        <dbReference type="ChEBI" id="CHEBI:24875"/>
        <note>catalytic</note>
    </ligand>
</feature>
<dbReference type="GO" id="GO:0010436">
    <property type="term" value="F:carotenoid dioxygenase activity"/>
    <property type="evidence" value="ECO:0000318"/>
    <property type="project" value="GO_Central"/>
</dbReference>
<feature type="compositionally biased region" description="Polar residues" evidence="16">
    <location>
        <begin position="47"/>
        <end position="67"/>
    </location>
</feature>
<feature type="region of interest" description="Disordered" evidence="16">
    <location>
        <begin position="38"/>
        <end position="77"/>
    </location>
</feature>
<dbReference type="GO" id="GO:0045549">
    <property type="term" value="F:9-cis-epoxycarotenoid dioxygenase activity"/>
    <property type="evidence" value="ECO:0007669"/>
    <property type="project" value="UniProtKB-EC"/>
</dbReference>
<dbReference type="GO" id="GO:0016121">
    <property type="term" value="P:carotene catabolic process"/>
    <property type="evidence" value="ECO:0000318"/>
    <property type="project" value="GO_Central"/>
</dbReference>
<keyword evidence="6" id="KW-0937">Abscisic acid biosynthesis</keyword>
<comment type="catalytic activity">
    <reaction evidence="11">
        <text>9-cis-violaxanthin + O2 = (3S,5R,6S)-5,6-epoxy-3-hydroxy-5,6-dihydro-12'-apo-beta-caroten-12'-al + 2-cis,4-trans-xanthoxin</text>
        <dbReference type="Rhea" id="RHEA:16541"/>
        <dbReference type="ChEBI" id="CHEBI:15379"/>
        <dbReference type="ChEBI" id="CHEBI:32304"/>
        <dbReference type="ChEBI" id="CHEBI:34597"/>
        <dbReference type="ChEBI" id="CHEBI:35305"/>
        <dbReference type="EC" id="1.13.11.51"/>
    </reaction>
</comment>
<feature type="binding site" evidence="15">
    <location>
        <position position="581"/>
    </location>
    <ligand>
        <name>Fe cation</name>
        <dbReference type="ChEBI" id="CHEBI:24875"/>
        <note>catalytic</note>
    </ligand>
</feature>
<dbReference type="GO" id="GO:0009688">
    <property type="term" value="P:abscisic acid biosynthetic process"/>
    <property type="evidence" value="ECO:0007669"/>
    <property type="project" value="UniProtKB-KW"/>
</dbReference>
<evidence type="ECO:0000256" key="7">
    <source>
        <dbReference type="ARBA" id="ARBA00022946"/>
    </source>
</evidence>
<evidence type="ECO:0000256" key="6">
    <source>
        <dbReference type="ARBA" id="ARBA00022865"/>
    </source>
</evidence>
<dbReference type="Proteomes" id="UP000813463">
    <property type="component" value="Chromosome 4"/>
</dbReference>
<dbReference type="RefSeq" id="XP_021867001.2">
    <property type="nucleotide sequence ID" value="XM_022011309.2"/>
</dbReference>
<organism evidence="17 18">
    <name type="scientific">Spinacia oleracea</name>
    <name type="common">Spinach</name>
    <dbReference type="NCBI Taxonomy" id="3562"/>
    <lineage>
        <taxon>Eukaryota</taxon>
        <taxon>Viridiplantae</taxon>
        <taxon>Streptophyta</taxon>
        <taxon>Embryophyta</taxon>
        <taxon>Tracheophyta</taxon>
        <taxon>Spermatophyta</taxon>
        <taxon>Magnoliopsida</taxon>
        <taxon>eudicotyledons</taxon>
        <taxon>Gunneridae</taxon>
        <taxon>Pentapetalae</taxon>
        <taxon>Caryophyllales</taxon>
        <taxon>Chenopodiaceae</taxon>
        <taxon>Chenopodioideae</taxon>
        <taxon>Anserineae</taxon>
        <taxon>Spinacia</taxon>
    </lineage>
</organism>
<keyword evidence="4" id="KW-0934">Plastid</keyword>
<dbReference type="Pfam" id="PF03055">
    <property type="entry name" value="RPE65"/>
    <property type="match status" value="1"/>
</dbReference>
<keyword evidence="8 18" id="KW-0223">Dioxygenase</keyword>
<proteinExistence type="inferred from homology"/>
<comment type="catalytic activity">
    <reaction evidence="12">
        <text>9'-cis-neoxanthin + O2 = (3S,5R,6R)-3,5-dihydroxy-6,7-didehydro-5,6-dihydro-12'-apo-beta-caroten-12'-al + 2-cis,4-trans-xanthoxin</text>
        <dbReference type="Rhea" id="RHEA:19677"/>
        <dbReference type="ChEBI" id="CHEBI:15379"/>
        <dbReference type="ChEBI" id="CHEBI:32304"/>
        <dbReference type="ChEBI" id="CHEBI:34596"/>
        <dbReference type="ChEBI" id="CHEBI:35306"/>
        <dbReference type="EC" id="1.13.11.51"/>
    </reaction>
</comment>
<evidence type="ECO:0000256" key="14">
    <source>
        <dbReference type="ARBA" id="ARBA00048369"/>
    </source>
</evidence>
<keyword evidence="7" id="KW-0809">Transit peptide</keyword>
<evidence type="ECO:0000256" key="3">
    <source>
        <dbReference type="ARBA" id="ARBA00022528"/>
    </source>
</evidence>
<dbReference type="GeneID" id="110805680"/>
<reference evidence="18" key="2">
    <citation type="submission" date="2025-08" db="UniProtKB">
        <authorList>
            <consortium name="RefSeq"/>
        </authorList>
    </citation>
    <scope>IDENTIFICATION</scope>
    <source>
        <tissue evidence="18">Leaf</tissue>
    </source>
</reference>
<evidence type="ECO:0000256" key="10">
    <source>
        <dbReference type="ARBA" id="ARBA00023004"/>
    </source>
</evidence>